<dbReference type="GO" id="GO:0048038">
    <property type="term" value="F:quinone binding"/>
    <property type="evidence" value="ECO:0007669"/>
    <property type="project" value="UniProtKB-KW"/>
</dbReference>
<keyword evidence="9 12" id="KW-0520">NAD</keyword>
<dbReference type="InterPro" id="IPR006138">
    <property type="entry name" value="NADH_UQ_OxRdtase_20Kd_su"/>
</dbReference>
<reference evidence="16" key="2">
    <citation type="submission" date="2015-01" db="EMBL/GenBank/DDBJ databases">
        <authorList>
            <person name="Felsheim R."/>
        </authorList>
    </citation>
    <scope>NUCLEOTIDE SEQUENCE [LARGE SCALE GENOMIC DNA]</scope>
    <source>
        <strain evidence="16">IrR/Munich</strain>
    </source>
</reference>
<dbReference type="HOGENOM" id="CLU_055737_7_0_5"/>
<comment type="subcellular location">
    <subcellularLocation>
        <location evidence="12">Cell membrane</location>
        <topology evidence="12">Peripheral membrane protein</topology>
        <orientation evidence="12">Cytoplasmic side</orientation>
    </subcellularLocation>
</comment>
<keyword evidence="8 12" id="KW-0411">Iron-sulfur</keyword>
<dbReference type="EC" id="7.1.1.-" evidence="12"/>
<dbReference type="Pfam" id="PF01058">
    <property type="entry name" value="Oxidored_q6"/>
    <property type="match status" value="1"/>
</dbReference>
<reference evidence="15 16" key="1">
    <citation type="submission" date="2015-01" db="EMBL/GenBank/DDBJ databases">
        <title>Draft genome sequence of Rickettsia monacensis strain IrR/Munich.</title>
        <authorList>
            <person name="Felsheim R.F."/>
            <person name="Johnson S.L."/>
            <person name="Kurtti T.J."/>
            <person name="Munderloh U.G."/>
        </authorList>
    </citation>
    <scope>NUCLEOTIDE SEQUENCE [LARGE SCALE GENOMIC DNA]</scope>
    <source>
        <strain evidence="15 16">IrR/Munich</strain>
    </source>
</reference>
<dbReference type="PANTHER" id="PTHR11995">
    <property type="entry name" value="NADH DEHYDROGENASE"/>
    <property type="match status" value="1"/>
</dbReference>
<keyword evidence="15" id="KW-0560">Oxidoreductase</keyword>
<dbReference type="GO" id="GO:0009060">
    <property type="term" value="P:aerobic respiration"/>
    <property type="evidence" value="ECO:0007669"/>
    <property type="project" value="TreeGrafter"/>
</dbReference>
<evidence type="ECO:0000313" key="16">
    <source>
        <dbReference type="Proteomes" id="UP000018149"/>
    </source>
</evidence>
<keyword evidence="2 12" id="KW-1003">Cell membrane</keyword>
<evidence type="ECO:0000256" key="4">
    <source>
        <dbReference type="ARBA" id="ARBA00022719"/>
    </source>
</evidence>
<dbReference type="GO" id="GO:0051539">
    <property type="term" value="F:4 iron, 4 sulfur cluster binding"/>
    <property type="evidence" value="ECO:0007669"/>
    <property type="project" value="UniProtKB-KW"/>
</dbReference>
<dbReference type="NCBIfam" id="NF005012">
    <property type="entry name" value="PRK06411.1"/>
    <property type="match status" value="1"/>
</dbReference>
<evidence type="ECO:0000256" key="12">
    <source>
        <dbReference type="HAMAP-Rule" id="MF_01356"/>
    </source>
</evidence>
<keyword evidence="10 12" id="KW-0830">Ubiquinone</keyword>
<feature type="binding site" evidence="12">
    <location>
        <position position="119"/>
    </location>
    <ligand>
        <name>[4Fe-4S] cluster</name>
        <dbReference type="ChEBI" id="CHEBI:49883"/>
    </ligand>
</feature>
<keyword evidence="5 12" id="KW-0479">Metal-binding</keyword>
<evidence type="ECO:0000256" key="5">
    <source>
        <dbReference type="ARBA" id="ARBA00022723"/>
    </source>
</evidence>
<dbReference type="GO" id="GO:0050136">
    <property type="term" value="F:NADH dehydrogenase (quinone) (non-electrogenic) activity"/>
    <property type="evidence" value="ECO:0007669"/>
    <property type="project" value="UniProtKB-UniRule"/>
</dbReference>
<organism evidence="15 16">
    <name type="scientific">Rickettsia monacensis</name>
    <dbReference type="NCBI Taxonomy" id="109232"/>
    <lineage>
        <taxon>Bacteria</taxon>
        <taxon>Pseudomonadati</taxon>
        <taxon>Pseudomonadota</taxon>
        <taxon>Alphaproteobacteria</taxon>
        <taxon>Rickettsiales</taxon>
        <taxon>Rickettsiaceae</taxon>
        <taxon>Rickettsieae</taxon>
        <taxon>Rickettsia</taxon>
        <taxon>spotted fever group</taxon>
    </lineage>
</organism>
<dbReference type="GO" id="GO:0045271">
    <property type="term" value="C:respiratory chain complex I"/>
    <property type="evidence" value="ECO:0007669"/>
    <property type="project" value="TreeGrafter"/>
</dbReference>
<dbReference type="GO" id="GO:0005886">
    <property type="term" value="C:plasma membrane"/>
    <property type="evidence" value="ECO:0007669"/>
    <property type="project" value="UniProtKB-SubCell"/>
</dbReference>
<evidence type="ECO:0000256" key="1">
    <source>
        <dbReference type="ARBA" id="ARBA00009173"/>
    </source>
</evidence>
<evidence type="ECO:0000256" key="6">
    <source>
        <dbReference type="ARBA" id="ARBA00022967"/>
    </source>
</evidence>
<accession>A0A0B7J4S8</accession>
<evidence type="ECO:0000313" key="15">
    <source>
        <dbReference type="EMBL" id="CEO17458.1"/>
    </source>
</evidence>
<dbReference type="STRING" id="109232.RMONA_05415"/>
<comment type="cofactor">
    <cofactor evidence="12">
        <name>[4Fe-4S] cluster</name>
        <dbReference type="ChEBI" id="CHEBI:49883"/>
    </cofactor>
    <text evidence="12">Binds 1 [4Fe-4S] cluster.</text>
</comment>
<dbReference type="GO" id="GO:0015990">
    <property type="term" value="P:electron transport coupled proton transport"/>
    <property type="evidence" value="ECO:0007669"/>
    <property type="project" value="TreeGrafter"/>
</dbReference>
<evidence type="ECO:0000256" key="8">
    <source>
        <dbReference type="ARBA" id="ARBA00023014"/>
    </source>
</evidence>
<evidence type="ECO:0000256" key="3">
    <source>
        <dbReference type="ARBA" id="ARBA00022485"/>
    </source>
</evidence>
<dbReference type="FunFam" id="3.40.50.12280:FF:000001">
    <property type="entry name" value="NADH-quinone oxidoreductase subunit B 2"/>
    <property type="match status" value="1"/>
</dbReference>
<gene>
    <name evidence="12 15" type="primary">nuoB</name>
    <name evidence="15" type="ORF">RMONA_05415</name>
</gene>
<comment type="function">
    <text evidence="12">NDH-1 shuttles electrons from NADH, via FMN and iron-sulfur (Fe-S) centers, to quinones in the respiratory chain. The immediate electron acceptor for the enzyme in this species is believed to be ubiquinone. Couples the redox reaction to proton translocation (for every two electrons transferred, four hydrogen ions are translocated across the cytoplasmic membrane), and thus conserves the redox energy in a proton gradient.</text>
</comment>
<feature type="binding site" evidence="12">
    <location>
        <position position="118"/>
    </location>
    <ligand>
        <name>[4Fe-4S] cluster</name>
        <dbReference type="ChEBI" id="CHEBI:49883"/>
    </ligand>
</feature>
<comment type="catalytic activity">
    <reaction evidence="12">
        <text>a quinone + NADH + 5 H(+)(in) = a quinol + NAD(+) + 4 H(+)(out)</text>
        <dbReference type="Rhea" id="RHEA:57888"/>
        <dbReference type="ChEBI" id="CHEBI:15378"/>
        <dbReference type="ChEBI" id="CHEBI:24646"/>
        <dbReference type="ChEBI" id="CHEBI:57540"/>
        <dbReference type="ChEBI" id="CHEBI:57945"/>
        <dbReference type="ChEBI" id="CHEBI:132124"/>
    </reaction>
</comment>
<dbReference type="HAMAP" id="MF_01356">
    <property type="entry name" value="NDH1_NuoB"/>
    <property type="match status" value="1"/>
</dbReference>
<dbReference type="NCBIfam" id="TIGR01957">
    <property type="entry name" value="nuoB_fam"/>
    <property type="match status" value="1"/>
</dbReference>
<evidence type="ECO:0000256" key="11">
    <source>
        <dbReference type="ARBA" id="ARBA00023136"/>
    </source>
</evidence>
<feature type="domain" description="NADH:ubiquinone oxidoreductase-like 20kDa subunit" evidence="14">
    <location>
        <begin position="118"/>
        <end position="227"/>
    </location>
</feature>
<keyword evidence="6 12" id="KW-1278">Translocase</keyword>
<evidence type="ECO:0000256" key="13">
    <source>
        <dbReference type="RuleBase" id="RU004464"/>
    </source>
</evidence>
<evidence type="ECO:0000256" key="9">
    <source>
        <dbReference type="ARBA" id="ARBA00023027"/>
    </source>
</evidence>
<evidence type="ECO:0000259" key="14">
    <source>
        <dbReference type="Pfam" id="PF01058"/>
    </source>
</evidence>
<proteinExistence type="inferred from homology"/>
<dbReference type="EMBL" id="LN794217">
    <property type="protein sequence ID" value="CEO17458.1"/>
    <property type="molecule type" value="Genomic_DNA"/>
</dbReference>
<dbReference type="Proteomes" id="UP000018149">
    <property type="component" value="Chromosome I"/>
</dbReference>
<comment type="subunit">
    <text evidence="12">NDH-1 is composed of 14 different subunits. Subunits NuoB, C, D, E, F, and G constitute the peripheral sector of the complex.</text>
</comment>
<dbReference type="GO" id="GO:0005506">
    <property type="term" value="F:iron ion binding"/>
    <property type="evidence" value="ECO:0007669"/>
    <property type="project" value="UniProtKB-UniRule"/>
</dbReference>
<keyword evidence="4 12" id="KW-0874">Quinone</keyword>
<keyword evidence="11 12" id="KW-0472">Membrane</keyword>
<dbReference type="Gene3D" id="3.40.50.12280">
    <property type="match status" value="1"/>
</dbReference>
<name>A0A0B7J4S8_9RICK</name>
<comment type="similarity">
    <text evidence="1 12 13">Belongs to the complex I 20 kDa subunit family.</text>
</comment>
<dbReference type="SUPFAM" id="SSF56770">
    <property type="entry name" value="HydA/Nqo6-like"/>
    <property type="match status" value="1"/>
</dbReference>
<dbReference type="KEGG" id="rmc:RMONA_05415"/>
<keyword evidence="3 12" id="KW-0004">4Fe-4S</keyword>
<evidence type="ECO:0000256" key="2">
    <source>
        <dbReference type="ARBA" id="ARBA00022475"/>
    </source>
</evidence>
<feature type="binding site" evidence="12">
    <location>
        <position position="183"/>
    </location>
    <ligand>
        <name>[4Fe-4S] cluster</name>
        <dbReference type="ChEBI" id="CHEBI:49883"/>
    </ligand>
</feature>
<dbReference type="PROSITE" id="PS01150">
    <property type="entry name" value="COMPLEX1_20K"/>
    <property type="match status" value="1"/>
</dbReference>
<evidence type="ECO:0000256" key="10">
    <source>
        <dbReference type="ARBA" id="ARBA00023075"/>
    </source>
</evidence>
<feature type="binding site" evidence="12">
    <location>
        <position position="213"/>
    </location>
    <ligand>
        <name>[4Fe-4S] cluster</name>
        <dbReference type="ChEBI" id="CHEBI:49883"/>
    </ligand>
</feature>
<dbReference type="GO" id="GO:0008137">
    <property type="term" value="F:NADH dehydrogenase (ubiquinone) activity"/>
    <property type="evidence" value="ECO:0007669"/>
    <property type="project" value="InterPro"/>
</dbReference>
<dbReference type="PANTHER" id="PTHR11995:SF14">
    <property type="entry name" value="NADH DEHYDROGENASE [UBIQUINONE] IRON-SULFUR PROTEIN 7, MITOCHONDRIAL"/>
    <property type="match status" value="1"/>
</dbReference>
<sequence>MHGSVFPSLRGKTVSFDEAISGDSHYFMRLPRSLQLLAMTEKPIHATKLDKLRDDVYGMTIFTVFNLLRINMHNNFYQEDELLNHELSNRGFLLTKVDDVIGWARTNSLWPMTFGLACCAVEMMQAAASRYDMDRFGMLFRPSPRQSDLMIVAGTLTNKMAPALRKVYDQMAEPKWVLSMGSCANGGGYYHFSYSVVRGCDRIVPVDIYVPGCPPTAETLIYGLMQLQKKIKRTTGFKYDARQTH</sequence>
<keyword evidence="12" id="KW-0813">Transport</keyword>
<protein>
    <recommendedName>
        <fullName evidence="12">NADH-quinone oxidoreductase subunit B</fullName>
        <ecNumber evidence="12">7.1.1.-</ecNumber>
    </recommendedName>
    <alternativeName>
        <fullName evidence="12">NADH dehydrogenase I subunit B</fullName>
    </alternativeName>
    <alternativeName>
        <fullName evidence="12">NDH-1 subunit B</fullName>
    </alternativeName>
</protein>
<dbReference type="AlphaFoldDB" id="A0A0B7J4S8"/>
<evidence type="ECO:0000256" key="7">
    <source>
        <dbReference type="ARBA" id="ARBA00023004"/>
    </source>
</evidence>
<keyword evidence="16" id="KW-1185">Reference proteome</keyword>
<keyword evidence="7 12" id="KW-0408">Iron</keyword>
<dbReference type="InterPro" id="IPR006137">
    <property type="entry name" value="NADH_UbQ_OxRdtase-like_20kDa"/>
</dbReference>